<feature type="region of interest" description="Disordered" evidence="1">
    <location>
        <begin position="117"/>
        <end position="171"/>
    </location>
</feature>
<dbReference type="AlphaFoldDB" id="A0A918M1J8"/>
<organism evidence="2 3">
    <name type="scientific">Streptomyces phaeofaciens</name>
    <dbReference type="NCBI Taxonomy" id="68254"/>
    <lineage>
        <taxon>Bacteria</taxon>
        <taxon>Bacillati</taxon>
        <taxon>Actinomycetota</taxon>
        <taxon>Actinomycetes</taxon>
        <taxon>Kitasatosporales</taxon>
        <taxon>Streptomycetaceae</taxon>
        <taxon>Streptomyces</taxon>
    </lineage>
</organism>
<gene>
    <name evidence="2" type="ORF">GCM10010226_84530</name>
</gene>
<evidence type="ECO:0000313" key="3">
    <source>
        <dbReference type="Proteomes" id="UP000646776"/>
    </source>
</evidence>
<reference evidence="2" key="1">
    <citation type="journal article" date="2014" name="Int. J. Syst. Evol. Microbiol.">
        <title>Complete genome sequence of Corynebacterium casei LMG S-19264T (=DSM 44701T), isolated from a smear-ripened cheese.</title>
        <authorList>
            <consortium name="US DOE Joint Genome Institute (JGI-PGF)"/>
            <person name="Walter F."/>
            <person name="Albersmeier A."/>
            <person name="Kalinowski J."/>
            <person name="Ruckert C."/>
        </authorList>
    </citation>
    <scope>NUCLEOTIDE SEQUENCE</scope>
    <source>
        <strain evidence="2">JCM 4125</strain>
    </source>
</reference>
<feature type="compositionally biased region" description="Acidic residues" evidence="1">
    <location>
        <begin position="141"/>
        <end position="166"/>
    </location>
</feature>
<accession>A0A918M1J8</accession>
<dbReference type="RefSeq" id="WP_189717920.1">
    <property type="nucleotide sequence ID" value="NZ_BMSA01000043.1"/>
</dbReference>
<evidence type="ECO:0000313" key="2">
    <source>
        <dbReference type="EMBL" id="GGT93773.1"/>
    </source>
</evidence>
<proteinExistence type="predicted"/>
<comment type="caution">
    <text evidence="2">The sequence shown here is derived from an EMBL/GenBank/DDBJ whole genome shotgun (WGS) entry which is preliminary data.</text>
</comment>
<dbReference type="EMBL" id="BMSA01000043">
    <property type="protein sequence ID" value="GGT93773.1"/>
    <property type="molecule type" value="Genomic_DNA"/>
</dbReference>
<sequence length="500" mass="53404">MTALGTHHGDTGACDPGLCAGDEPPVNPFLALRVAFGMLLGEDDFRVLIGNPRGKLMLHQAWQHGPGVVRGLPVRRQGDELRVGAGLGVDGLGREVRLESSWCLSLSEWAKTWIETHPAEPDGEGTAAGPVPTGRRTHGEDDGDDRDDRDDGDDGDDRDADDDEPDPPGHRTLRAWVVAEFASCPDRPVPALADPCDVTRRHDDFSRIVESARITVREDPPPPRLPYRRVRVLLGLAQPRQDDPADQEARTTAERVARVPAGQRAEALLAAFRRLAAKDVTELAPEQEQGEACPTWAPVTEDHAGILLAELTVGITEYDGCVRVGDVAVDPYVRTAVLPTTTLQELVCGLAPGLLGAAGETDAGGPRVIPASLAWNEDMTSFSFKVTKPLAAGSAEPESVEISSLSAHGRGWATDEVDEVQLTADGRTVVVDLDQPPAYETVRIRIHGTGPKPLFGRDPQVPLAGLVGGPPGGRHEGHDAVITHHLPRSARESAAGRTEA</sequence>
<name>A0A918M1J8_9ACTN</name>
<reference evidence="2" key="2">
    <citation type="submission" date="2020-09" db="EMBL/GenBank/DDBJ databases">
        <authorList>
            <person name="Sun Q."/>
            <person name="Ohkuma M."/>
        </authorList>
    </citation>
    <scope>NUCLEOTIDE SEQUENCE</scope>
    <source>
        <strain evidence="2">JCM 4125</strain>
    </source>
</reference>
<dbReference type="Proteomes" id="UP000646776">
    <property type="component" value="Unassembled WGS sequence"/>
</dbReference>
<keyword evidence="3" id="KW-1185">Reference proteome</keyword>
<evidence type="ECO:0000256" key="1">
    <source>
        <dbReference type="SAM" id="MobiDB-lite"/>
    </source>
</evidence>
<protein>
    <submittedName>
        <fullName evidence="2">Uncharacterized protein</fullName>
    </submittedName>
</protein>